<proteinExistence type="predicted"/>
<protein>
    <submittedName>
        <fullName evidence="1">Uncharacterized protein</fullName>
    </submittedName>
</protein>
<name>A0AAW1YR71_RUBAR</name>
<gene>
    <name evidence="1" type="ORF">M0R45_006589</name>
</gene>
<organism evidence="1 2">
    <name type="scientific">Rubus argutus</name>
    <name type="common">Southern blackberry</name>
    <dbReference type="NCBI Taxonomy" id="59490"/>
    <lineage>
        <taxon>Eukaryota</taxon>
        <taxon>Viridiplantae</taxon>
        <taxon>Streptophyta</taxon>
        <taxon>Embryophyta</taxon>
        <taxon>Tracheophyta</taxon>
        <taxon>Spermatophyta</taxon>
        <taxon>Magnoliopsida</taxon>
        <taxon>eudicotyledons</taxon>
        <taxon>Gunneridae</taxon>
        <taxon>Pentapetalae</taxon>
        <taxon>rosids</taxon>
        <taxon>fabids</taxon>
        <taxon>Rosales</taxon>
        <taxon>Rosaceae</taxon>
        <taxon>Rosoideae</taxon>
        <taxon>Rosoideae incertae sedis</taxon>
        <taxon>Rubus</taxon>
    </lineage>
</organism>
<evidence type="ECO:0000313" key="1">
    <source>
        <dbReference type="EMBL" id="KAK9951129.1"/>
    </source>
</evidence>
<comment type="caution">
    <text evidence="1">The sequence shown here is derived from an EMBL/GenBank/DDBJ whole genome shotgun (WGS) entry which is preliminary data.</text>
</comment>
<dbReference type="EMBL" id="JBEDUW010000001">
    <property type="protein sequence ID" value="KAK9951129.1"/>
    <property type="molecule type" value="Genomic_DNA"/>
</dbReference>
<reference evidence="1 2" key="1">
    <citation type="journal article" date="2023" name="G3 (Bethesda)">
        <title>A chromosome-length genome assembly and annotation of blackberry (Rubus argutus, cv. 'Hillquist').</title>
        <authorList>
            <person name="Bruna T."/>
            <person name="Aryal R."/>
            <person name="Dudchenko O."/>
            <person name="Sargent D.J."/>
            <person name="Mead D."/>
            <person name="Buti M."/>
            <person name="Cavallini A."/>
            <person name="Hytonen T."/>
            <person name="Andres J."/>
            <person name="Pham M."/>
            <person name="Weisz D."/>
            <person name="Mascagni F."/>
            <person name="Usai G."/>
            <person name="Natali L."/>
            <person name="Bassil N."/>
            <person name="Fernandez G.E."/>
            <person name="Lomsadze A."/>
            <person name="Armour M."/>
            <person name="Olukolu B."/>
            <person name="Poorten T."/>
            <person name="Britton C."/>
            <person name="Davik J."/>
            <person name="Ashrafi H."/>
            <person name="Aiden E.L."/>
            <person name="Borodovsky M."/>
            <person name="Worthington M."/>
        </authorList>
    </citation>
    <scope>NUCLEOTIDE SEQUENCE [LARGE SCALE GENOMIC DNA]</scope>
    <source>
        <strain evidence="1">PI 553951</strain>
    </source>
</reference>
<dbReference type="Proteomes" id="UP001457282">
    <property type="component" value="Unassembled WGS sequence"/>
</dbReference>
<accession>A0AAW1YR71</accession>
<dbReference type="AlphaFoldDB" id="A0AAW1YR71"/>
<keyword evidence="2" id="KW-1185">Reference proteome</keyword>
<sequence>MANATAVREFEAAGHDVVGVMKIQEQRRRLEDATLVDEAGDVRVVHGGEESRSCRSRRTNQREGKAATVVRKIRLCSSLREIDAGGSVMSTVTEEVAGPCWE</sequence>
<evidence type="ECO:0000313" key="2">
    <source>
        <dbReference type="Proteomes" id="UP001457282"/>
    </source>
</evidence>